<dbReference type="EnsemblBacteria" id="AAO91381">
    <property type="protein sequence ID" value="AAO91381"/>
    <property type="gene ID" value="CBU_1890"/>
</dbReference>
<gene>
    <name evidence="1" type="ordered locus">CBU_1890</name>
</gene>
<dbReference type="KEGG" id="cbu:CBU_1890"/>
<dbReference type="RefSeq" id="WP_010958517.1">
    <property type="nucleotide sequence ID" value="NC_002971.4"/>
</dbReference>
<dbReference type="Gene3D" id="3.30.70.60">
    <property type="match status" value="1"/>
</dbReference>
<dbReference type="InterPro" id="IPR014717">
    <property type="entry name" value="Transl_elong_EF1B/ribsomal_bS6"/>
</dbReference>
<protein>
    <submittedName>
        <fullName evidence="1">Uncharacterized protein</fullName>
    </submittedName>
</protein>
<proteinExistence type="predicted"/>
<dbReference type="Pfam" id="PF04350">
    <property type="entry name" value="PilO"/>
    <property type="match status" value="1"/>
</dbReference>
<dbReference type="GO" id="GO:0043107">
    <property type="term" value="P:type IV pilus-dependent motility"/>
    <property type="evidence" value="ECO:0007669"/>
    <property type="project" value="InterPro"/>
</dbReference>
<dbReference type="RefSeq" id="NP_820867.1">
    <property type="nucleotide sequence ID" value="NC_002971.4"/>
</dbReference>
<evidence type="ECO:0000313" key="1">
    <source>
        <dbReference type="EMBL" id="AAO91381.1"/>
    </source>
</evidence>
<sequence length="102" mass="11907">MYEKAIKKLKAPLDDNQLITTITLLCQKNHLQLIHIEPKKTSNRLGNPSKQFNLFIQGNFLNMITFLKKVLRLPHLLVLSQLQIQKKNDELTLQCTIEVFHD</sequence>
<keyword evidence="2" id="KW-1185">Reference proteome</keyword>
<accession>Q83AJ5</accession>
<dbReference type="PATRIC" id="fig|227377.7.peg.1873"/>
<reference evidence="1 2" key="2">
    <citation type="journal article" date="2009" name="Infect. Immun.">
        <title>Comparative genomics reveal extensive transposon-mediated genomic plasticity and diversity among potential effector proteins within the genus Coxiella.</title>
        <authorList>
            <person name="Beare P.A."/>
            <person name="Unsworth N."/>
            <person name="Andoh M."/>
            <person name="Voth D.E."/>
            <person name="Omsland A."/>
            <person name="Gilk S.D."/>
            <person name="Williams K.P."/>
            <person name="Sobral B.W."/>
            <person name="Kupko J.J.III."/>
            <person name="Porcella S.F."/>
            <person name="Samuel J.E."/>
            <person name="Heinzen R.A."/>
        </authorList>
    </citation>
    <scope>NUCLEOTIDE SEQUENCE [LARGE SCALE GENOMIC DNA]</scope>
    <source>
        <strain evidence="2">RSA 493 / Nine Mile phase I</strain>
    </source>
</reference>
<dbReference type="HOGENOM" id="CLU_2272677_0_0_6"/>
<dbReference type="GeneID" id="1209803"/>
<dbReference type="Proteomes" id="UP000002671">
    <property type="component" value="Chromosome"/>
</dbReference>
<name>Q83AJ5_COXBU</name>
<dbReference type="GO" id="GO:0043683">
    <property type="term" value="P:type IV pilus assembly"/>
    <property type="evidence" value="ECO:0007669"/>
    <property type="project" value="InterPro"/>
</dbReference>
<dbReference type="STRING" id="227377.CBU_1890"/>
<evidence type="ECO:0000313" key="2">
    <source>
        <dbReference type="Proteomes" id="UP000002671"/>
    </source>
</evidence>
<dbReference type="AlphaFoldDB" id="Q83AJ5"/>
<organism evidence="1 2">
    <name type="scientific">Coxiella burnetii (strain RSA 493 / Nine Mile phase I)</name>
    <dbReference type="NCBI Taxonomy" id="227377"/>
    <lineage>
        <taxon>Bacteria</taxon>
        <taxon>Pseudomonadati</taxon>
        <taxon>Pseudomonadota</taxon>
        <taxon>Gammaproteobacteria</taxon>
        <taxon>Legionellales</taxon>
        <taxon>Coxiellaceae</taxon>
        <taxon>Coxiella</taxon>
    </lineage>
</organism>
<dbReference type="eggNOG" id="COG3167">
    <property type="taxonomic scope" value="Bacteria"/>
</dbReference>
<dbReference type="EMBL" id="AE016828">
    <property type="protein sequence ID" value="AAO91381.1"/>
    <property type="molecule type" value="Genomic_DNA"/>
</dbReference>
<reference evidence="1 2" key="1">
    <citation type="journal article" date="2003" name="Proc. Natl. Acad. Sci. U.S.A.">
        <title>Complete genome sequence of the Q-fever pathogen, Coxiella burnetii.</title>
        <authorList>
            <person name="Seshadri R."/>
            <person name="Paulsen I.T."/>
            <person name="Eisen J.A."/>
            <person name="Read T.D."/>
            <person name="Nelson K.E."/>
            <person name="Nelson W.C."/>
            <person name="Ward N.L."/>
            <person name="Tettelin H."/>
            <person name="Davidsen T.M."/>
            <person name="Beanan M.J."/>
            <person name="Deboy R.T."/>
            <person name="Daugherty S.C."/>
            <person name="Brinkac L.M."/>
            <person name="Madupu R."/>
            <person name="Dodson R.J."/>
            <person name="Khouri H.M."/>
            <person name="Lee K.H."/>
            <person name="Carty H.A."/>
            <person name="Scanlan D."/>
            <person name="Heinzen R.A."/>
            <person name="Thompson H.A."/>
            <person name="Samuel J.E."/>
            <person name="Fraser C.M."/>
            <person name="Heidelberg J.F."/>
        </authorList>
    </citation>
    <scope>NUCLEOTIDE SEQUENCE [LARGE SCALE GENOMIC DNA]</scope>
    <source>
        <strain evidence="2">RSA 493 / Nine Mile phase I</strain>
    </source>
</reference>
<dbReference type="InterPro" id="IPR007445">
    <property type="entry name" value="PilO"/>
</dbReference>